<gene>
    <name evidence="1" type="ORF">Agub_g11311</name>
</gene>
<dbReference type="EMBL" id="BMAR01000029">
    <property type="protein sequence ID" value="GFR49289.1"/>
    <property type="molecule type" value="Genomic_DNA"/>
</dbReference>
<sequence length="447" mass="47382">MMPDGLLVSEEECLASLVLRIHDNDEERCFRTYGLNPDPKPLRTSISALVMATSLMDLSQDPVVASRAQERAADVRTCSSKATTAGPPSYKSLSPSRFHKWMTLPPGLPRAPPCSALKPAFSCIPAFSSGSDADGAEQDRRDDKWDAWSDRRLVGGISASPGTHLLLTVRSQDSIQPTSISSPINKPCSSVRRDPYMEVTADVPGESNRSGFGNDVDDTDDFDDNDDLEGAWVAWCSRSLSGRQDVSSPSACPGSDYKRRAAGEGLAAVTQPPSPDAVLLAANGSPIATPLPSVSSALVVEGPAEGFEYSRFLTCSDIDEMGEPAMLTSCVTSSISSPLGSPARGNGLAVAAACGALGSIDGKQHHPGLRWGVHVAPAVESVTMSLPLSLSVADHVVLSCRNPVEEDEEGEPVCPAWLVPHLEAMLHDVVSEALWGEEDACTELEGW</sequence>
<name>A0AAD3DWB0_9CHLO</name>
<dbReference type="AlphaFoldDB" id="A0AAD3DWB0"/>
<protein>
    <submittedName>
        <fullName evidence="1">Uncharacterized protein</fullName>
    </submittedName>
</protein>
<keyword evidence="2" id="KW-1185">Reference proteome</keyword>
<evidence type="ECO:0000313" key="2">
    <source>
        <dbReference type="Proteomes" id="UP001054857"/>
    </source>
</evidence>
<evidence type="ECO:0000313" key="1">
    <source>
        <dbReference type="EMBL" id="GFR49289.1"/>
    </source>
</evidence>
<comment type="caution">
    <text evidence="1">The sequence shown here is derived from an EMBL/GenBank/DDBJ whole genome shotgun (WGS) entry which is preliminary data.</text>
</comment>
<proteinExistence type="predicted"/>
<reference evidence="1 2" key="1">
    <citation type="journal article" date="2021" name="Sci. Rep.">
        <title>Genome sequencing of the multicellular alga Astrephomene provides insights into convergent evolution of germ-soma differentiation.</title>
        <authorList>
            <person name="Yamashita S."/>
            <person name="Yamamoto K."/>
            <person name="Matsuzaki R."/>
            <person name="Suzuki S."/>
            <person name="Yamaguchi H."/>
            <person name="Hirooka S."/>
            <person name="Minakuchi Y."/>
            <person name="Miyagishima S."/>
            <person name="Kawachi M."/>
            <person name="Toyoda A."/>
            <person name="Nozaki H."/>
        </authorList>
    </citation>
    <scope>NUCLEOTIDE SEQUENCE [LARGE SCALE GENOMIC DNA]</scope>
    <source>
        <strain evidence="1 2">NIES-4017</strain>
    </source>
</reference>
<accession>A0AAD3DWB0</accession>
<organism evidence="1 2">
    <name type="scientific">Astrephomene gubernaculifera</name>
    <dbReference type="NCBI Taxonomy" id="47775"/>
    <lineage>
        <taxon>Eukaryota</taxon>
        <taxon>Viridiplantae</taxon>
        <taxon>Chlorophyta</taxon>
        <taxon>core chlorophytes</taxon>
        <taxon>Chlorophyceae</taxon>
        <taxon>CS clade</taxon>
        <taxon>Chlamydomonadales</taxon>
        <taxon>Astrephomenaceae</taxon>
        <taxon>Astrephomene</taxon>
    </lineage>
</organism>
<dbReference type="Proteomes" id="UP001054857">
    <property type="component" value="Unassembled WGS sequence"/>
</dbReference>